<evidence type="ECO:0000313" key="3">
    <source>
        <dbReference type="EMBL" id="MXP10411.1"/>
    </source>
</evidence>
<evidence type="ECO:0000259" key="2">
    <source>
        <dbReference type="Pfam" id="PF04542"/>
    </source>
</evidence>
<dbReference type="Gene3D" id="1.10.1740.10">
    <property type="match status" value="1"/>
</dbReference>
<dbReference type="EMBL" id="WTYR01000001">
    <property type="protein sequence ID" value="MXP10411.1"/>
    <property type="molecule type" value="Genomic_DNA"/>
</dbReference>
<sequence length="349" mass="38859">MSKATEALEVAVAEVIVNKNEDSSRGSAKQRANIDRAFARILKLAAPRIRHFIRQYGLVAHYEDAEQACAIAVHRAIEAYDPTKAKFTTFLNWQIRGELQSLRFRVMTDQRPSARKVGAVTVTIHAGTRTEDGEETSLEALIEDEEAQERTEQSAAEHLAGQTCKALVHAYIESERKAGVEQLRKRARARRPKRDIREVRPDLPASFRAHVAGPDPIELARLHERLERDRAIIERSMYSGDTRLALSLDTSLTRERIRQIVRRASKKMAQLVSTDPRFAMLAEQAGIQSDTVAQTPGAATTPAEILPAMHQPHNRMVTVSRPTEPASERHPNANLPVATAPHQSGGLFA</sequence>
<dbReference type="Proteomes" id="UP000429229">
    <property type="component" value="Unassembled WGS sequence"/>
</dbReference>
<dbReference type="InterPro" id="IPR007627">
    <property type="entry name" value="RNA_pol_sigma70_r2"/>
</dbReference>
<dbReference type="GO" id="GO:0003700">
    <property type="term" value="F:DNA-binding transcription factor activity"/>
    <property type="evidence" value="ECO:0007669"/>
    <property type="project" value="InterPro"/>
</dbReference>
<dbReference type="AlphaFoldDB" id="A0A6I4U7Q0"/>
<dbReference type="Pfam" id="PF04542">
    <property type="entry name" value="Sigma70_r2"/>
    <property type="match status" value="1"/>
</dbReference>
<evidence type="ECO:0000256" key="1">
    <source>
        <dbReference type="SAM" id="MobiDB-lite"/>
    </source>
</evidence>
<protein>
    <submittedName>
        <fullName evidence="3">Sigma-70 family RNA polymerase sigma factor</fullName>
    </submittedName>
</protein>
<comment type="caution">
    <text evidence="3">The sequence shown here is derived from an EMBL/GenBank/DDBJ whole genome shotgun (WGS) entry which is preliminary data.</text>
</comment>
<dbReference type="InterPro" id="IPR013325">
    <property type="entry name" value="RNA_pol_sigma_r2"/>
</dbReference>
<dbReference type="SUPFAM" id="SSF88946">
    <property type="entry name" value="Sigma2 domain of RNA polymerase sigma factors"/>
    <property type="match status" value="1"/>
</dbReference>
<proteinExistence type="predicted"/>
<reference evidence="3 4" key="1">
    <citation type="submission" date="2019-12" db="EMBL/GenBank/DDBJ databases">
        <title>Genomic-based taxomic classification of the family Erythrobacteraceae.</title>
        <authorList>
            <person name="Xu L."/>
        </authorList>
    </citation>
    <scope>NUCLEOTIDE SEQUENCE [LARGE SCALE GENOMIC DNA]</scope>
    <source>
        <strain evidence="3 4">LMG 29519</strain>
    </source>
</reference>
<organism evidence="3 4">
    <name type="scientific">Alteriqipengyuania halimionae</name>
    <dbReference type="NCBI Taxonomy" id="1926630"/>
    <lineage>
        <taxon>Bacteria</taxon>
        <taxon>Pseudomonadati</taxon>
        <taxon>Pseudomonadota</taxon>
        <taxon>Alphaproteobacteria</taxon>
        <taxon>Sphingomonadales</taxon>
        <taxon>Erythrobacteraceae</taxon>
        <taxon>Alteriqipengyuania</taxon>
    </lineage>
</organism>
<evidence type="ECO:0000313" key="4">
    <source>
        <dbReference type="Proteomes" id="UP000429229"/>
    </source>
</evidence>
<accession>A0A6I4U7Q0</accession>
<gene>
    <name evidence="3" type="ORF">GRI68_09505</name>
</gene>
<dbReference type="GO" id="GO:0006352">
    <property type="term" value="P:DNA-templated transcription initiation"/>
    <property type="evidence" value="ECO:0007669"/>
    <property type="project" value="InterPro"/>
</dbReference>
<name>A0A6I4U7Q0_9SPHN</name>
<dbReference type="RefSeq" id="WP_160617019.1">
    <property type="nucleotide sequence ID" value="NZ_WTYR01000001.1"/>
</dbReference>
<keyword evidence="4" id="KW-1185">Reference proteome</keyword>
<dbReference type="OrthoDB" id="7427418at2"/>
<feature type="domain" description="RNA polymerase sigma-70 region 2" evidence="2">
    <location>
        <begin position="47"/>
        <end position="100"/>
    </location>
</feature>
<feature type="region of interest" description="Disordered" evidence="1">
    <location>
        <begin position="320"/>
        <end position="349"/>
    </location>
</feature>